<evidence type="ECO:0000256" key="2">
    <source>
        <dbReference type="ARBA" id="ARBA00022679"/>
    </source>
</evidence>
<protein>
    <recommendedName>
        <fullName evidence="1">sulfate adenylyltransferase</fullName>
        <ecNumber evidence="1">2.7.7.4</ecNumber>
    </recommendedName>
</protein>
<dbReference type="Gene3D" id="3.40.50.300">
    <property type="entry name" value="P-loop containing nucleotide triphosphate hydrolases"/>
    <property type="match status" value="2"/>
</dbReference>
<reference evidence="8 9" key="1">
    <citation type="journal article" date="2015" name="Proc. Natl. Acad. Sci. U.S.A.">
        <title>Expanded metabolic versatility of ubiquitous nitrite-oxidizing bacteria from the genus Nitrospira.</title>
        <authorList>
            <person name="Koch H."/>
            <person name="Lucker S."/>
            <person name="Albertsen M."/>
            <person name="Kitzinger K."/>
            <person name="Herbold C."/>
            <person name="Spieck E."/>
            <person name="Nielsen P.H."/>
            <person name="Wagner M."/>
            <person name="Daims H."/>
        </authorList>
    </citation>
    <scope>NUCLEOTIDE SEQUENCE [LARGE SCALE GENOMIC DNA]</scope>
    <source>
        <strain evidence="8 9">NSP M-1</strain>
    </source>
</reference>
<dbReference type="GO" id="GO:0005525">
    <property type="term" value="F:GTP binding"/>
    <property type="evidence" value="ECO:0007669"/>
    <property type="project" value="UniProtKB-KW"/>
</dbReference>
<dbReference type="InterPro" id="IPR009001">
    <property type="entry name" value="Transl_elong_EF1A/Init_IF2_C"/>
</dbReference>
<dbReference type="Pfam" id="PF00009">
    <property type="entry name" value="GTP_EFTU"/>
    <property type="match status" value="1"/>
</dbReference>
<dbReference type="STRING" id="42253.NITMOv2_0338"/>
<dbReference type="InterPro" id="IPR009000">
    <property type="entry name" value="Transl_B-barrel_sf"/>
</dbReference>
<dbReference type="InterPro" id="IPR011779">
    <property type="entry name" value="SO4_adenylTrfase_lsu"/>
</dbReference>
<accession>A0A0K2G723</accession>
<dbReference type="GO" id="GO:0003924">
    <property type="term" value="F:GTPase activity"/>
    <property type="evidence" value="ECO:0007669"/>
    <property type="project" value="InterPro"/>
</dbReference>
<keyword evidence="4" id="KW-0547">Nucleotide-binding</keyword>
<dbReference type="SUPFAM" id="SSF50465">
    <property type="entry name" value="EF-Tu/eEF-1alpha/eIF2-gamma C-terminal domain"/>
    <property type="match status" value="1"/>
</dbReference>
<dbReference type="EMBL" id="CP011801">
    <property type="protein sequence ID" value="ALA56776.1"/>
    <property type="molecule type" value="Genomic_DNA"/>
</dbReference>
<evidence type="ECO:0000256" key="4">
    <source>
        <dbReference type="ARBA" id="ARBA00022741"/>
    </source>
</evidence>
<keyword evidence="8" id="KW-0418">Kinase</keyword>
<dbReference type="OrthoDB" id="9804504at2"/>
<dbReference type="GO" id="GO:0016301">
    <property type="term" value="F:kinase activity"/>
    <property type="evidence" value="ECO:0007669"/>
    <property type="project" value="UniProtKB-KW"/>
</dbReference>
<keyword evidence="5" id="KW-0067">ATP-binding</keyword>
<dbReference type="AlphaFoldDB" id="A0A0K2G723"/>
<sequence length="616" mass="68503">MSNAPVVSKPSENLNIVIVGHVDHGKSTLLGRLYADTGSLPDGKLEKVQAICRQQGKEFEYAFLFDAFLEEQEQGITIDTARTFFMWKGRQYIIIDAPGHKEFLKNMISGAARAEAALLLIDALEGVKEQSKKHGYLLSLLGVRQFAVIVNKMDLVGYRQDVFDGIEKEYREFLGQFKAVPAQFIPVSAKLGDNIVSRSEQMPWYSGPTVLDTLSSFKKETARVEQPLRLPVQDVYKFDARRIITGRITAGRLKVGDHLVFSPSNKRANIRTVEAFNIEPQPTEGQAGQSIGITLDEQIFVERGEIAAHAEHLPLVSTAFRANLFWLGKRPLEKGRKYQLRVATKEVDCEVASIHRIIDTMDLAQQQGSSTVNKNQVAELMLRTKAPVAFDLSSSFEATGRFVLVDEYDIAGGGIITELVHDDQEFLREEARRRDFAWVKGEVTVEDRAQQYGHRAAVILITGGRHTGKSFLARTLEGRLVADGRHAYLLDGQNLLRGLDADLSEAERGQTAEMARRYGEVARLLIDTGLIVVSTTNPFGLAYREASQVIRTLVHPAPVIAVHMSKSEEESPPNTDVVLSGPIDFDAATKRIMEELKRRGVLAQAIGAKPTFQYSI</sequence>
<evidence type="ECO:0000256" key="3">
    <source>
        <dbReference type="ARBA" id="ARBA00022695"/>
    </source>
</evidence>
<dbReference type="InterPro" id="IPR054696">
    <property type="entry name" value="GTP-eEF1A_C"/>
</dbReference>
<dbReference type="RefSeq" id="WP_053378214.1">
    <property type="nucleotide sequence ID" value="NZ_CP011801.1"/>
</dbReference>
<dbReference type="CDD" id="cd04095">
    <property type="entry name" value="CysN_NoDQ_III"/>
    <property type="match status" value="1"/>
</dbReference>
<evidence type="ECO:0000259" key="7">
    <source>
        <dbReference type="PROSITE" id="PS51722"/>
    </source>
</evidence>
<dbReference type="InterPro" id="IPR044139">
    <property type="entry name" value="CysN_NoDQ_III"/>
</dbReference>
<dbReference type="InterPro" id="IPR027417">
    <property type="entry name" value="P-loop_NTPase"/>
</dbReference>
<dbReference type="PANTHER" id="PTHR23115">
    <property type="entry name" value="TRANSLATION FACTOR"/>
    <property type="match status" value="1"/>
</dbReference>
<evidence type="ECO:0000256" key="5">
    <source>
        <dbReference type="ARBA" id="ARBA00022840"/>
    </source>
</evidence>
<dbReference type="NCBIfam" id="TIGR02034">
    <property type="entry name" value="CysN"/>
    <property type="match status" value="1"/>
</dbReference>
<feature type="domain" description="Tr-type G" evidence="7">
    <location>
        <begin position="11"/>
        <end position="223"/>
    </location>
</feature>
<dbReference type="NCBIfam" id="TIGR00231">
    <property type="entry name" value="small_GTP"/>
    <property type="match status" value="1"/>
</dbReference>
<dbReference type="SUPFAM" id="SSF50447">
    <property type="entry name" value="Translation proteins"/>
    <property type="match status" value="1"/>
</dbReference>
<evidence type="ECO:0000256" key="1">
    <source>
        <dbReference type="ARBA" id="ARBA00012391"/>
    </source>
</evidence>
<dbReference type="Pfam" id="PF22594">
    <property type="entry name" value="GTP-eEF1A_C"/>
    <property type="match status" value="1"/>
</dbReference>
<dbReference type="SUPFAM" id="SSF52540">
    <property type="entry name" value="P-loop containing nucleoside triphosphate hydrolases"/>
    <property type="match status" value="2"/>
</dbReference>
<evidence type="ECO:0000313" key="8">
    <source>
        <dbReference type="EMBL" id="ALA56776.1"/>
    </source>
</evidence>
<dbReference type="PATRIC" id="fig|42253.5.peg.325"/>
<dbReference type="Gene3D" id="2.40.30.10">
    <property type="entry name" value="Translation factors"/>
    <property type="match status" value="2"/>
</dbReference>
<dbReference type="KEGG" id="nmv:NITMOv2_0338"/>
<dbReference type="InterPro" id="IPR005225">
    <property type="entry name" value="Small_GTP-bd"/>
</dbReference>
<dbReference type="GO" id="GO:0004781">
    <property type="term" value="F:sulfate adenylyltransferase (ATP) activity"/>
    <property type="evidence" value="ECO:0007669"/>
    <property type="project" value="UniProtKB-EC"/>
</dbReference>
<evidence type="ECO:0000256" key="6">
    <source>
        <dbReference type="ARBA" id="ARBA00023134"/>
    </source>
</evidence>
<dbReference type="InterPro" id="IPR000795">
    <property type="entry name" value="T_Tr_GTP-bd_dom"/>
</dbReference>
<dbReference type="PROSITE" id="PS00301">
    <property type="entry name" value="G_TR_1"/>
    <property type="match status" value="1"/>
</dbReference>
<organism evidence="8 9">
    <name type="scientific">Nitrospira moscoviensis</name>
    <dbReference type="NCBI Taxonomy" id="42253"/>
    <lineage>
        <taxon>Bacteria</taxon>
        <taxon>Pseudomonadati</taxon>
        <taxon>Nitrospirota</taxon>
        <taxon>Nitrospiria</taxon>
        <taxon>Nitrospirales</taxon>
        <taxon>Nitrospiraceae</taxon>
        <taxon>Nitrospira</taxon>
    </lineage>
</organism>
<dbReference type="Proteomes" id="UP000069205">
    <property type="component" value="Chromosome"/>
</dbReference>
<keyword evidence="3 8" id="KW-0548">Nucleotidyltransferase</keyword>
<dbReference type="EC" id="2.7.7.4" evidence="1"/>
<dbReference type="GO" id="GO:0005524">
    <property type="term" value="F:ATP binding"/>
    <property type="evidence" value="ECO:0007669"/>
    <property type="project" value="UniProtKB-KW"/>
</dbReference>
<keyword evidence="9" id="KW-1185">Reference proteome</keyword>
<name>A0A0K2G723_NITMO</name>
<keyword evidence="2 8" id="KW-0808">Transferase</keyword>
<dbReference type="InterPro" id="IPR059117">
    <property type="entry name" value="APS_kinase_dom"/>
</dbReference>
<dbReference type="InterPro" id="IPR050100">
    <property type="entry name" value="TRAFAC_GTPase_members"/>
</dbReference>
<gene>
    <name evidence="8" type="primary">cysNC</name>
    <name evidence="8" type="ORF">NITMOv2_0338</name>
</gene>
<dbReference type="GO" id="GO:0006790">
    <property type="term" value="P:sulfur compound metabolic process"/>
    <property type="evidence" value="ECO:0007669"/>
    <property type="project" value="InterPro"/>
</dbReference>
<keyword evidence="6" id="KW-0342">GTP-binding</keyword>
<evidence type="ECO:0000313" key="9">
    <source>
        <dbReference type="Proteomes" id="UP000069205"/>
    </source>
</evidence>
<proteinExistence type="predicted"/>
<dbReference type="PRINTS" id="PR00315">
    <property type="entry name" value="ELONGATNFCT"/>
</dbReference>
<dbReference type="Pfam" id="PF01583">
    <property type="entry name" value="APS_kinase"/>
    <property type="match status" value="1"/>
</dbReference>
<dbReference type="InterPro" id="IPR031157">
    <property type="entry name" value="G_TR_CS"/>
</dbReference>
<dbReference type="PROSITE" id="PS51722">
    <property type="entry name" value="G_TR_2"/>
    <property type="match status" value="1"/>
</dbReference>